<evidence type="ECO:0000256" key="6">
    <source>
        <dbReference type="ARBA" id="ARBA00022840"/>
    </source>
</evidence>
<evidence type="ECO:0000256" key="2">
    <source>
        <dbReference type="ARBA" id="ARBA00022527"/>
    </source>
</evidence>
<keyword evidence="9" id="KW-0812">Transmembrane</keyword>
<keyword evidence="3 11" id="KW-0808">Transferase</keyword>
<dbReference type="Gene3D" id="3.30.200.20">
    <property type="entry name" value="Phosphorylase Kinase, domain 1"/>
    <property type="match status" value="1"/>
</dbReference>
<dbReference type="EC" id="2.7.11.1" evidence="1"/>
<evidence type="ECO:0000256" key="3">
    <source>
        <dbReference type="ARBA" id="ARBA00022679"/>
    </source>
</evidence>
<name>A0ABV9YGZ0_9PSEU</name>
<keyword evidence="9" id="KW-1133">Transmembrane helix</keyword>
<keyword evidence="5 11" id="KW-0418">Kinase</keyword>
<dbReference type="Proteomes" id="UP001595947">
    <property type="component" value="Unassembled WGS sequence"/>
</dbReference>
<dbReference type="RefSeq" id="WP_378035393.1">
    <property type="nucleotide sequence ID" value="NZ_JBHSIV010000006.1"/>
</dbReference>
<dbReference type="PANTHER" id="PTHR43289">
    <property type="entry name" value="MITOGEN-ACTIVATED PROTEIN KINASE KINASE KINASE 20-RELATED"/>
    <property type="match status" value="1"/>
</dbReference>
<feature type="compositionally biased region" description="Low complexity" evidence="8">
    <location>
        <begin position="428"/>
        <end position="462"/>
    </location>
</feature>
<evidence type="ECO:0000313" key="12">
    <source>
        <dbReference type="Proteomes" id="UP001595947"/>
    </source>
</evidence>
<evidence type="ECO:0000256" key="8">
    <source>
        <dbReference type="SAM" id="MobiDB-lite"/>
    </source>
</evidence>
<gene>
    <name evidence="11" type="ORF">ACFPBZ_07480</name>
</gene>
<keyword evidence="4 7" id="KW-0547">Nucleotide-binding</keyword>
<evidence type="ECO:0000256" key="5">
    <source>
        <dbReference type="ARBA" id="ARBA00022777"/>
    </source>
</evidence>
<evidence type="ECO:0000256" key="4">
    <source>
        <dbReference type="ARBA" id="ARBA00022741"/>
    </source>
</evidence>
<dbReference type="InterPro" id="IPR008271">
    <property type="entry name" value="Ser/Thr_kinase_AS"/>
</dbReference>
<dbReference type="GO" id="GO:0004674">
    <property type="term" value="F:protein serine/threonine kinase activity"/>
    <property type="evidence" value="ECO:0007669"/>
    <property type="project" value="UniProtKB-EC"/>
</dbReference>
<dbReference type="SMART" id="SM00220">
    <property type="entry name" value="S_TKc"/>
    <property type="match status" value="1"/>
</dbReference>
<dbReference type="PROSITE" id="PS50011">
    <property type="entry name" value="PROTEIN_KINASE_DOM"/>
    <property type="match status" value="1"/>
</dbReference>
<organism evidence="11 12">
    <name type="scientific">Actinomycetospora atypica</name>
    <dbReference type="NCBI Taxonomy" id="1290095"/>
    <lineage>
        <taxon>Bacteria</taxon>
        <taxon>Bacillati</taxon>
        <taxon>Actinomycetota</taxon>
        <taxon>Actinomycetes</taxon>
        <taxon>Pseudonocardiales</taxon>
        <taxon>Pseudonocardiaceae</taxon>
        <taxon>Actinomycetospora</taxon>
    </lineage>
</organism>
<evidence type="ECO:0000256" key="1">
    <source>
        <dbReference type="ARBA" id="ARBA00012513"/>
    </source>
</evidence>
<dbReference type="InterPro" id="IPR011009">
    <property type="entry name" value="Kinase-like_dom_sf"/>
</dbReference>
<dbReference type="InterPro" id="IPR000719">
    <property type="entry name" value="Prot_kinase_dom"/>
</dbReference>
<sequence length="571" mass="59169">MAEDGQLIAGRYRLGTQVGSGAMGVVWRAEDETLRRTVALKQVRLPSGVDDLSREQAYRRVMREGRLFARIHHPHAIAVFDVVDHDAQPWLVMEYLPSRSLSEVVAADGVFTPPVAAAVGHQVAAALTAAHTAGIVHRDVKPGNVLLGADGMVKVTDFGISRAVDEATITSTGMMAGTPAYLAPEVARGAEATFRSDVYSLGSTLYAVVEGEPPFGRDENALAQLHRVASGEYRPPRHAGTLAPLLERMLAADPVHRPEMHQVSDELERLSAVEVETEEWGGQSPSTGATVPVSPRGPVGPAGSASGGSGTGPGRVAVAAVSSPSTRPQTAPQAAAPQAAAPQAVAPQAGPQAAAPDITRPTPRPSDTAVAETEEQDAQDTPAPRRRRGLLGAALALLLVGAVVVVALILASGGGGSPTATVAGPTPSASEDAGSGSGETTASDAPAATDAPAASDAPVAPAQGTPDQVAQQQAVIDYYAMIPTNLPEGWGRLTSSYQRTTAGGFAGYSRFWDAMSQVSVRGVSPGAGNSVDATVTYVYRDGRTSEERTLFTMVQEDGVWKINDSRILSSR</sequence>
<keyword evidence="6 7" id="KW-0067">ATP-binding</keyword>
<feature type="region of interest" description="Disordered" evidence="8">
    <location>
        <begin position="415"/>
        <end position="468"/>
    </location>
</feature>
<dbReference type="CDD" id="cd14014">
    <property type="entry name" value="STKc_PknB_like"/>
    <property type="match status" value="1"/>
</dbReference>
<reference evidence="12" key="1">
    <citation type="journal article" date="2019" name="Int. J. Syst. Evol. Microbiol.">
        <title>The Global Catalogue of Microorganisms (GCM) 10K type strain sequencing project: providing services to taxonomists for standard genome sequencing and annotation.</title>
        <authorList>
            <consortium name="The Broad Institute Genomics Platform"/>
            <consortium name="The Broad Institute Genome Sequencing Center for Infectious Disease"/>
            <person name="Wu L."/>
            <person name="Ma J."/>
        </authorList>
    </citation>
    <scope>NUCLEOTIDE SEQUENCE [LARGE SCALE GENOMIC DNA]</scope>
    <source>
        <strain evidence="12">CGMCC 4.7093</strain>
    </source>
</reference>
<dbReference type="Gene3D" id="1.10.510.10">
    <property type="entry name" value="Transferase(Phosphotransferase) domain 1"/>
    <property type="match status" value="1"/>
</dbReference>
<keyword evidence="12" id="KW-1185">Reference proteome</keyword>
<proteinExistence type="predicted"/>
<dbReference type="PANTHER" id="PTHR43289:SF6">
    <property type="entry name" value="SERINE_THREONINE-PROTEIN KINASE NEKL-3"/>
    <property type="match status" value="1"/>
</dbReference>
<feature type="binding site" evidence="7">
    <location>
        <position position="41"/>
    </location>
    <ligand>
        <name>ATP</name>
        <dbReference type="ChEBI" id="CHEBI:30616"/>
    </ligand>
</feature>
<feature type="compositionally biased region" description="Low complexity" evidence="8">
    <location>
        <begin position="328"/>
        <end position="356"/>
    </location>
</feature>
<dbReference type="Pfam" id="PF00069">
    <property type="entry name" value="Pkinase"/>
    <property type="match status" value="1"/>
</dbReference>
<evidence type="ECO:0000256" key="7">
    <source>
        <dbReference type="PROSITE-ProRule" id="PRU10141"/>
    </source>
</evidence>
<evidence type="ECO:0000313" key="11">
    <source>
        <dbReference type="EMBL" id="MFC5062040.1"/>
    </source>
</evidence>
<feature type="transmembrane region" description="Helical" evidence="9">
    <location>
        <begin position="390"/>
        <end position="411"/>
    </location>
</feature>
<accession>A0ABV9YGZ0</accession>
<comment type="caution">
    <text evidence="11">The sequence shown here is derived from an EMBL/GenBank/DDBJ whole genome shotgun (WGS) entry which is preliminary data.</text>
</comment>
<dbReference type="PROSITE" id="PS00107">
    <property type="entry name" value="PROTEIN_KINASE_ATP"/>
    <property type="match status" value="1"/>
</dbReference>
<feature type="compositionally biased region" description="Low complexity" evidence="8">
    <location>
        <begin position="290"/>
        <end position="304"/>
    </location>
</feature>
<feature type="region of interest" description="Disordered" evidence="8">
    <location>
        <begin position="274"/>
        <end position="385"/>
    </location>
</feature>
<dbReference type="InterPro" id="IPR017441">
    <property type="entry name" value="Protein_kinase_ATP_BS"/>
</dbReference>
<protein>
    <recommendedName>
        <fullName evidence="1">non-specific serine/threonine protein kinase</fullName>
        <ecNumber evidence="1">2.7.11.1</ecNumber>
    </recommendedName>
</protein>
<dbReference type="EMBL" id="JBHSIV010000006">
    <property type="protein sequence ID" value="MFC5062040.1"/>
    <property type="molecule type" value="Genomic_DNA"/>
</dbReference>
<evidence type="ECO:0000256" key="9">
    <source>
        <dbReference type="SAM" id="Phobius"/>
    </source>
</evidence>
<dbReference type="PROSITE" id="PS00108">
    <property type="entry name" value="PROTEIN_KINASE_ST"/>
    <property type="match status" value="1"/>
</dbReference>
<dbReference type="SUPFAM" id="SSF56112">
    <property type="entry name" value="Protein kinase-like (PK-like)"/>
    <property type="match status" value="1"/>
</dbReference>
<evidence type="ECO:0000259" key="10">
    <source>
        <dbReference type="PROSITE" id="PS50011"/>
    </source>
</evidence>
<keyword evidence="9" id="KW-0472">Membrane</keyword>
<keyword evidence="2" id="KW-0723">Serine/threonine-protein kinase</keyword>
<feature type="domain" description="Protein kinase" evidence="10">
    <location>
        <begin position="12"/>
        <end position="270"/>
    </location>
</feature>